<accession>A0A415NPL8</accession>
<evidence type="ECO:0000313" key="4">
    <source>
        <dbReference type="EMBL" id="RHH73810.1"/>
    </source>
</evidence>
<name>A0A415NPL8_PHOVU</name>
<evidence type="ECO:0000313" key="3">
    <source>
        <dbReference type="EMBL" id="KAB6570986.1"/>
    </source>
</evidence>
<feature type="transmembrane region" description="Helical" evidence="1">
    <location>
        <begin position="6"/>
        <end position="21"/>
    </location>
</feature>
<gene>
    <name evidence="4" type="ORF">DW193_20560</name>
    <name evidence="2" type="ORF">GAY01_19575</name>
    <name evidence="3" type="ORF">GAY76_15550</name>
</gene>
<organism evidence="4 5">
    <name type="scientific">Phocaeicola vulgatus</name>
    <name type="common">Bacteroides vulgatus</name>
    <dbReference type="NCBI Taxonomy" id="821"/>
    <lineage>
        <taxon>Bacteria</taxon>
        <taxon>Pseudomonadati</taxon>
        <taxon>Bacteroidota</taxon>
        <taxon>Bacteroidia</taxon>
        <taxon>Bacteroidales</taxon>
        <taxon>Bacteroidaceae</taxon>
        <taxon>Phocaeicola</taxon>
    </lineage>
</organism>
<dbReference type="EMBL" id="WCZM01000037">
    <property type="protein sequence ID" value="KAB3564261.1"/>
    <property type="molecule type" value="Genomic_DNA"/>
</dbReference>
<evidence type="ECO:0000313" key="5">
    <source>
        <dbReference type="Proteomes" id="UP000283713"/>
    </source>
</evidence>
<evidence type="ECO:0008006" key="8">
    <source>
        <dbReference type="Google" id="ProtNLM"/>
    </source>
</evidence>
<keyword evidence="1" id="KW-0812">Transmembrane</keyword>
<keyword evidence="1" id="KW-0472">Membrane</keyword>
<dbReference type="Proteomes" id="UP000462922">
    <property type="component" value="Unassembled WGS sequence"/>
</dbReference>
<evidence type="ECO:0000313" key="2">
    <source>
        <dbReference type="EMBL" id="KAB3564261.1"/>
    </source>
</evidence>
<proteinExistence type="predicted"/>
<dbReference type="Proteomes" id="UP000433382">
    <property type="component" value="Unassembled WGS sequence"/>
</dbReference>
<reference evidence="4 5" key="1">
    <citation type="submission" date="2018-08" db="EMBL/GenBank/DDBJ databases">
        <title>A genome reference for cultivated species of the human gut microbiota.</title>
        <authorList>
            <person name="Zou Y."/>
            <person name="Xue W."/>
            <person name="Luo G."/>
        </authorList>
    </citation>
    <scope>NUCLEOTIDE SEQUENCE [LARGE SCALE GENOMIC DNA]</scope>
    <source>
        <strain evidence="4 5">AM16-6</strain>
    </source>
</reference>
<dbReference type="EMBL" id="QRKA01000043">
    <property type="protein sequence ID" value="RHH73810.1"/>
    <property type="molecule type" value="Genomic_DNA"/>
</dbReference>
<comment type="caution">
    <text evidence="4">The sequence shown here is derived from an EMBL/GenBank/DDBJ whole genome shotgun (WGS) entry which is preliminary data.</text>
</comment>
<dbReference type="RefSeq" id="WP_117849169.1">
    <property type="nucleotide sequence ID" value="NZ_CAXSOO010000001.1"/>
</dbReference>
<keyword evidence="1" id="KW-1133">Transmembrane helix</keyword>
<dbReference type="Proteomes" id="UP000283713">
    <property type="component" value="Unassembled WGS sequence"/>
</dbReference>
<evidence type="ECO:0000313" key="6">
    <source>
        <dbReference type="Proteomes" id="UP000433382"/>
    </source>
</evidence>
<protein>
    <recommendedName>
        <fullName evidence="8">Cardiolipin synthase N-terminal domain-containing protein</fullName>
    </recommendedName>
</protein>
<evidence type="ECO:0000256" key="1">
    <source>
        <dbReference type="SAM" id="Phobius"/>
    </source>
</evidence>
<sequence>MLYTLIVLLLPVIGISIYYLIRK</sequence>
<dbReference type="AlphaFoldDB" id="A0A415NPL8"/>
<reference evidence="6 7" key="2">
    <citation type="journal article" date="2019" name="Nat. Med.">
        <title>A library of human gut bacterial isolates paired with longitudinal multiomics data enables mechanistic microbiome research.</title>
        <authorList>
            <person name="Poyet M."/>
            <person name="Groussin M."/>
            <person name="Gibbons S.M."/>
            <person name="Avila-Pacheco J."/>
            <person name="Jiang X."/>
            <person name="Kearney S.M."/>
            <person name="Perrotta A.R."/>
            <person name="Berdy B."/>
            <person name="Zhao S."/>
            <person name="Lieberman T.D."/>
            <person name="Swanson P.K."/>
            <person name="Smith M."/>
            <person name="Roesemann S."/>
            <person name="Alexander J.E."/>
            <person name="Rich S.A."/>
            <person name="Livny J."/>
            <person name="Vlamakis H."/>
            <person name="Clish C."/>
            <person name="Bullock K."/>
            <person name="Deik A."/>
            <person name="Scott J."/>
            <person name="Pierce K.A."/>
            <person name="Xavier R.J."/>
            <person name="Alm E.J."/>
        </authorList>
    </citation>
    <scope>NUCLEOTIDE SEQUENCE [LARGE SCALE GENOMIC DNA]</scope>
    <source>
        <strain evidence="3 7">BIOML-A110</strain>
        <strain evidence="2 6">BIOML-A73</strain>
    </source>
</reference>
<dbReference type="EMBL" id="WDAX01000039">
    <property type="protein sequence ID" value="KAB6570986.1"/>
    <property type="molecule type" value="Genomic_DNA"/>
</dbReference>
<evidence type="ECO:0000313" key="7">
    <source>
        <dbReference type="Proteomes" id="UP000462922"/>
    </source>
</evidence>